<gene>
    <name evidence="1" type="ORF">Desgi_3817</name>
</gene>
<sequence length="146" mass="17037">MRQKVIANLGRLEQLQEGEIDNLLEHLSKFSKETWIKSRPENLKVEWTKQWGPALVFRCLWEELSIGPQLRTFWDSTEKTSPLEEAAFAMVLNRLCDPQPKLGVSEWINTVHRPEFKQLKQTHQVCVLEFITLLGGLFLFKNTIMA</sequence>
<dbReference type="HOGENOM" id="CLU_1774376_0_0_9"/>
<dbReference type="STRING" id="767817.Desgi_3817"/>
<dbReference type="KEGG" id="dgi:Desgi_3817"/>
<dbReference type="RefSeq" id="WP_006520529.1">
    <property type="nucleotide sequence ID" value="NC_021184.1"/>
</dbReference>
<dbReference type="AlphaFoldDB" id="R4KRD8"/>
<dbReference type="OrthoDB" id="9767746at2"/>
<dbReference type="Proteomes" id="UP000013520">
    <property type="component" value="Chromosome"/>
</dbReference>
<evidence type="ECO:0000313" key="1">
    <source>
        <dbReference type="EMBL" id="AGL03135.1"/>
    </source>
</evidence>
<proteinExistence type="predicted"/>
<accession>R4KRD8</accession>
<name>R4KRD8_9FIRM</name>
<dbReference type="eggNOG" id="COG5421">
    <property type="taxonomic scope" value="Bacteria"/>
</dbReference>
<protein>
    <submittedName>
        <fullName evidence="1">Uncharacterized protein</fullName>
    </submittedName>
</protein>
<organism evidence="1 2">
    <name type="scientific">Desulfoscipio gibsoniae DSM 7213</name>
    <dbReference type="NCBI Taxonomy" id="767817"/>
    <lineage>
        <taxon>Bacteria</taxon>
        <taxon>Bacillati</taxon>
        <taxon>Bacillota</taxon>
        <taxon>Clostridia</taxon>
        <taxon>Eubacteriales</taxon>
        <taxon>Desulfallaceae</taxon>
        <taxon>Desulfoscipio</taxon>
    </lineage>
</organism>
<keyword evidence="2" id="KW-1185">Reference proteome</keyword>
<dbReference type="EMBL" id="CP003273">
    <property type="protein sequence ID" value="AGL03135.1"/>
    <property type="molecule type" value="Genomic_DNA"/>
</dbReference>
<reference evidence="1 2" key="1">
    <citation type="submission" date="2012-01" db="EMBL/GenBank/DDBJ databases">
        <title>Complete sequence of Desulfotomaculum gibsoniae DSM 7213.</title>
        <authorList>
            <consortium name="US DOE Joint Genome Institute"/>
            <person name="Lucas S."/>
            <person name="Han J."/>
            <person name="Lapidus A."/>
            <person name="Cheng J.-F."/>
            <person name="Goodwin L."/>
            <person name="Pitluck S."/>
            <person name="Peters L."/>
            <person name="Ovchinnikova G."/>
            <person name="Teshima H."/>
            <person name="Detter J.C."/>
            <person name="Han C."/>
            <person name="Tapia R."/>
            <person name="Land M."/>
            <person name="Hauser L."/>
            <person name="Kyrpides N."/>
            <person name="Ivanova N."/>
            <person name="Pagani I."/>
            <person name="Parshina S."/>
            <person name="Plugge C."/>
            <person name="Muyzer G."/>
            <person name="Kuever J."/>
            <person name="Ivanova A."/>
            <person name="Nazina T."/>
            <person name="Klenk H.-P."/>
            <person name="Brambilla E."/>
            <person name="Spring S."/>
            <person name="Stams A.F."/>
            <person name="Woyke T."/>
        </authorList>
    </citation>
    <scope>NUCLEOTIDE SEQUENCE [LARGE SCALE GENOMIC DNA]</scope>
    <source>
        <strain evidence="1 2">DSM 7213</strain>
    </source>
</reference>
<evidence type="ECO:0000313" key="2">
    <source>
        <dbReference type="Proteomes" id="UP000013520"/>
    </source>
</evidence>